<evidence type="ECO:0000313" key="4">
    <source>
        <dbReference type="Proteomes" id="UP000241434"/>
    </source>
</evidence>
<dbReference type="OrthoDB" id="9789125at2"/>
<sequence length="184" mass="19799">MSTSRVICAGFGGQGVMSMGQLMTYAGMLENKEVSWLPSYGPEMRGGTANCAVTISDEPVGSPIITDDATAAVIMNSPSLQKFEDDVVKDGVILINSSLIHEKVERDDVKSYYIDAVGMSNELGGPKFANMVMLGAFLAVDDSVTIDSVLEAFKKVFGARKEKFIPVNRQALEMGYNAVKAQQN</sequence>
<dbReference type="InterPro" id="IPR002869">
    <property type="entry name" value="Pyrv_flavodox_OxRed_cen"/>
</dbReference>
<dbReference type="Pfam" id="PF01558">
    <property type="entry name" value="POR"/>
    <property type="match status" value="1"/>
</dbReference>
<feature type="domain" description="Pyruvate/ketoisovalerate oxidoreductase catalytic" evidence="2">
    <location>
        <begin position="12"/>
        <end position="177"/>
    </location>
</feature>
<dbReference type="InterPro" id="IPR052554">
    <property type="entry name" value="2-oxoglutarate_synth_KorC"/>
</dbReference>
<dbReference type="NCBIfam" id="TIGR02175">
    <property type="entry name" value="PorC_KorC"/>
    <property type="match status" value="1"/>
</dbReference>
<dbReference type="EMBL" id="JYGE01000001">
    <property type="protein sequence ID" value="PSJ32198.1"/>
    <property type="molecule type" value="Genomic_DNA"/>
</dbReference>
<dbReference type="GO" id="GO:0016625">
    <property type="term" value="F:oxidoreductase activity, acting on the aldehyde or oxo group of donors, iron-sulfur protein as acceptor"/>
    <property type="evidence" value="ECO:0007669"/>
    <property type="project" value="InterPro"/>
</dbReference>
<dbReference type="PANTHER" id="PTHR42730">
    <property type="entry name" value="2-OXOGLUTARATE SYNTHASE SUBUNIT KORC"/>
    <property type="match status" value="1"/>
</dbReference>
<dbReference type="Gene3D" id="3.40.920.10">
    <property type="entry name" value="Pyruvate-ferredoxin oxidoreductase, PFOR, domain III"/>
    <property type="match status" value="1"/>
</dbReference>
<dbReference type="InterPro" id="IPR011894">
    <property type="entry name" value="PorC_KorC"/>
</dbReference>
<reference evidence="3" key="1">
    <citation type="thesis" date="2015" institute="Rutgers" country="The State University of New Jersey, 14 College Farm Rd., New Brunswick, NJ, USA">
        <title>Ammonia toxicity in bacteria and its implications for treatment of and resource recovery from highly nitrogenous organic wastes.</title>
        <authorList>
            <person name="Luther A.K."/>
        </authorList>
    </citation>
    <scope>NUCLEOTIDE SEQUENCE</scope>
    <source>
        <strain evidence="3">RT-10B</strain>
    </source>
</reference>
<evidence type="ECO:0000256" key="1">
    <source>
        <dbReference type="ARBA" id="ARBA00023002"/>
    </source>
</evidence>
<dbReference type="AlphaFoldDB" id="A0A2P7Q2K4"/>
<dbReference type="PANTHER" id="PTHR42730:SF1">
    <property type="entry name" value="2-OXOGLUTARATE SYNTHASE SUBUNIT KORC"/>
    <property type="match status" value="1"/>
</dbReference>
<gene>
    <name evidence="3" type="ORF">UF10_00075</name>
</gene>
<accession>A0A2P7Q2K4</accession>
<organism evidence="3 4">
    <name type="scientific">Peptostreptococcus russellii</name>
    <dbReference type="NCBI Taxonomy" id="215200"/>
    <lineage>
        <taxon>Bacteria</taxon>
        <taxon>Bacillati</taxon>
        <taxon>Bacillota</taxon>
        <taxon>Clostridia</taxon>
        <taxon>Peptostreptococcales</taxon>
        <taxon>Peptostreptococcaceae</taxon>
        <taxon>Peptostreptococcus</taxon>
    </lineage>
</organism>
<evidence type="ECO:0000259" key="2">
    <source>
        <dbReference type="Pfam" id="PF01558"/>
    </source>
</evidence>
<keyword evidence="1" id="KW-0560">Oxidoreductase</keyword>
<dbReference type="InterPro" id="IPR019752">
    <property type="entry name" value="Pyrv/ketoisovalerate_OxRed_cat"/>
</dbReference>
<dbReference type="RefSeq" id="WP_106775835.1">
    <property type="nucleotide sequence ID" value="NZ_JYGE01000001.1"/>
</dbReference>
<proteinExistence type="predicted"/>
<evidence type="ECO:0000313" key="3">
    <source>
        <dbReference type="EMBL" id="PSJ32198.1"/>
    </source>
</evidence>
<comment type="caution">
    <text evidence="3">The sequence shown here is derived from an EMBL/GenBank/DDBJ whole genome shotgun (WGS) entry which is preliminary data.</text>
</comment>
<keyword evidence="4" id="KW-1185">Reference proteome</keyword>
<dbReference type="SUPFAM" id="SSF53323">
    <property type="entry name" value="Pyruvate-ferredoxin oxidoreductase, PFOR, domain III"/>
    <property type="match status" value="1"/>
</dbReference>
<name>A0A2P7Q2K4_9FIRM</name>
<protein>
    <submittedName>
        <fullName evidence="3">2-oxoacid:ferredoxin oxidoreductase subunit gamma</fullName>
    </submittedName>
</protein>
<dbReference type="Proteomes" id="UP000241434">
    <property type="component" value="Unassembled WGS sequence"/>
</dbReference>